<evidence type="ECO:0000259" key="8">
    <source>
        <dbReference type="Pfam" id="PF00852"/>
    </source>
</evidence>
<keyword evidence="4 7" id="KW-0328">Glycosyltransferase</keyword>
<gene>
    <name evidence="9" type="ORF">APZ42_020139</name>
</gene>
<dbReference type="SUPFAM" id="SSF53756">
    <property type="entry name" value="UDP-Glycosyltransferase/glycogen phosphorylase"/>
    <property type="match status" value="1"/>
</dbReference>
<proteinExistence type="inferred from homology"/>
<keyword evidence="7" id="KW-0812">Transmembrane</keyword>
<name>A0A164Y152_9CRUS</name>
<dbReference type="InterPro" id="IPR038577">
    <property type="entry name" value="GT10-like_C_sf"/>
</dbReference>
<dbReference type="GO" id="GO:0000139">
    <property type="term" value="C:Golgi membrane"/>
    <property type="evidence" value="ECO:0007669"/>
    <property type="project" value="UniProtKB-SubCell"/>
</dbReference>
<evidence type="ECO:0000256" key="5">
    <source>
        <dbReference type="ARBA" id="ARBA00022679"/>
    </source>
</evidence>
<dbReference type="InterPro" id="IPR055270">
    <property type="entry name" value="Glyco_tran_10_C"/>
</dbReference>
<dbReference type="Proteomes" id="UP000076858">
    <property type="component" value="Unassembled WGS sequence"/>
</dbReference>
<evidence type="ECO:0000256" key="3">
    <source>
        <dbReference type="ARBA" id="ARBA00008919"/>
    </source>
</evidence>
<comment type="subcellular location">
    <subcellularLocation>
        <location evidence="1">Golgi apparatus membrane</location>
        <topology evidence="1">Single-pass type II membrane protein</topology>
    </subcellularLocation>
    <subcellularLocation>
        <location evidence="7">Golgi apparatus</location>
        <location evidence="7">Golgi stack membrane</location>
        <topology evidence="7">Single-pass type II membrane protein</topology>
    </subcellularLocation>
</comment>
<comment type="similarity">
    <text evidence="3 7">Belongs to the glycosyltransferase 10 family.</text>
</comment>
<evidence type="ECO:0000256" key="2">
    <source>
        <dbReference type="ARBA" id="ARBA00004922"/>
    </source>
</evidence>
<dbReference type="InterPro" id="IPR001503">
    <property type="entry name" value="Glyco_trans_10"/>
</dbReference>
<comment type="pathway">
    <text evidence="2">Protein modification; protein glycosylation.</text>
</comment>
<dbReference type="UniPathway" id="UPA00378"/>
<comment type="caution">
    <text evidence="9">The sequence shown here is derived from an EMBL/GenBank/DDBJ whole genome shotgun (WGS) entry which is preliminary data.</text>
</comment>
<dbReference type="EMBL" id="LRGB01000944">
    <property type="protein sequence ID" value="KZS14771.1"/>
    <property type="molecule type" value="Genomic_DNA"/>
</dbReference>
<accession>A0A164Y152</accession>
<protein>
    <recommendedName>
        <fullName evidence="7">Fucosyltransferase</fullName>
        <ecNumber evidence="7">2.4.1.-</ecNumber>
    </recommendedName>
</protein>
<dbReference type="Gene3D" id="3.40.50.11660">
    <property type="entry name" value="Glycosyl transferase family 10, C-terminal domain"/>
    <property type="match status" value="1"/>
</dbReference>
<keyword evidence="7" id="KW-0472">Membrane</keyword>
<evidence type="ECO:0000256" key="7">
    <source>
        <dbReference type="RuleBase" id="RU003832"/>
    </source>
</evidence>
<dbReference type="GO" id="GO:0032580">
    <property type="term" value="C:Golgi cisterna membrane"/>
    <property type="evidence" value="ECO:0007669"/>
    <property type="project" value="UniProtKB-SubCell"/>
</dbReference>
<dbReference type="PANTHER" id="PTHR48438">
    <property type="entry name" value="ALPHA-(1,3)-FUCOSYLTRANSFERASE C-RELATED"/>
    <property type="match status" value="1"/>
</dbReference>
<evidence type="ECO:0000256" key="4">
    <source>
        <dbReference type="ARBA" id="ARBA00022676"/>
    </source>
</evidence>
<feature type="domain" description="Fucosyltransferase C-terminal" evidence="8">
    <location>
        <begin position="21"/>
        <end position="78"/>
    </location>
</feature>
<evidence type="ECO:0000313" key="9">
    <source>
        <dbReference type="EMBL" id="KZS14771.1"/>
    </source>
</evidence>
<organism evidence="9 10">
    <name type="scientific">Daphnia magna</name>
    <dbReference type="NCBI Taxonomy" id="35525"/>
    <lineage>
        <taxon>Eukaryota</taxon>
        <taxon>Metazoa</taxon>
        <taxon>Ecdysozoa</taxon>
        <taxon>Arthropoda</taxon>
        <taxon>Crustacea</taxon>
        <taxon>Branchiopoda</taxon>
        <taxon>Diplostraca</taxon>
        <taxon>Cladocera</taxon>
        <taxon>Anomopoda</taxon>
        <taxon>Daphniidae</taxon>
        <taxon>Daphnia</taxon>
    </lineage>
</organism>
<dbReference type="Pfam" id="PF00852">
    <property type="entry name" value="Glyco_transf_10"/>
    <property type="match status" value="1"/>
</dbReference>
<dbReference type="STRING" id="35525.A0A164Y152"/>
<dbReference type="GO" id="GO:0008417">
    <property type="term" value="F:fucosyltransferase activity"/>
    <property type="evidence" value="ECO:0007669"/>
    <property type="project" value="InterPro"/>
</dbReference>
<dbReference type="EC" id="2.4.1.-" evidence="7"/>
<evidence type="ECO:0000256" key="1">
    <source>
        <dbReference type="ARBA" id="ARBA00004323"/>
    </source>
</evidence>
<keyword evidence="5 7" id="KW-0808">Transferase</keyword>
<dbReference type="AlphaFoldDB" id="A0A164Y152"/>
<sequence length="97" mass="11165">MSDVKSRTDSPPTTEVSSTIVTGLTRDTQFAPLNSYINVADFKSAKYLKLLDKNDALYIKHFDWKQDYEVMLVQFVSEIKRSSEGEEKLPRFVQVVE</sequence>
<evidence type="ECO:0000313" key="10">
    <source>
        <dbReference type="Proteomes" id="UP000076858"/>
    </source>
</evidence>
<dbReference type="PANTHER" id="PTHR48438:SF1">
    <property type="entry name" value="ALPHA-(1,3)-FUCOSYLTRANSFERASE C-RELATED"/>
    <property type="match status" value="1"/>
</dbReference>
<keyword evidence="6 7" id="KW-0333">Golgi apparatus</keyword>
<keyword evidence="10" id="KW-1185">Reference proteome</keyword>
<reference evidence="9 10" key="1">
    <citation type="submission" date="2016-03" db="EMBL/GenBank/DDBJ databases">
        <title>EvidentialGene: Evidence-directed Construction of Genes on Genomes.</title>
        <authorList>
            <person name="Gilbert D.G."/>
            <person name="Choi J.-H."/>
            <person name="Mockaitis K."/>
            <person name="Colbourne J."/>
            <person name="Pfrender M."/>
        </authorList>
    </citation>
    <scope>NUCLEOTIDE SEQUENCE [LARGE SCALE GENOMIC DNA]</scope>
    <source>
        <strain evidence="9 10">Xinb3</strain>
        <tissue evidence="9">Complete organism</tissue>
    </source>
</reference>
<evidence type="ECO:0000256" key="6">
    <source>
        <dbReference type="ARBA" id="ARBA00023034"/>
    </source>
</evidence>